<gene>
    <name evidence="1" type="ORF">EDB81DRAFT_755094</name>
</gene>
<reference evidence="1" key="1">
    <citation type="journal article" date="2021" name="Nat. Commun.">
        <title>Genetic determinants of endophytism in the Arabidopsis root mycobiome.</title>
        <authorList>
            <person name="Mesny F."/>
            <person name="Miyauchi S."/>
            <person name="Thiergart T."/>
            <person name="Pickel B."/>
            <person name="Atanasova L."/>
            <person name="Karlsson M."/>
            <person name="Huettel B."/>
            <person name="Barry K.W."/>
            <person name="Haridas S."/>
            <person name="Chen C."/>
            <person name="Bauer D."/>
            <person name="Andreopoulos W."/>
            <person name="Pangilinan J."/>
            <person name="LaButti K."/>
            <person name="Riley R."/>
            <person name="Lipzen A."/>
            <person name="Clum A."/>
            <person name="Drula E."/>
            <person name="Henrissat B."/>
            <person name="Kohler A."/>
            <person name="Grigoriev I.V."/>
            <person name="Martin F.M."/>
            <person name="Hacquard S."/>
        </authorList>
    </citation>
    <scope>NUCLEOTIDE SEQUENCE</scope>
    <source>
        <strain evidence="1">MPI-CAGE-AT-0147</strain>
    </source>
</reference>
<sequence>MSFHLPALINACLVKGQPEGETSRIWDDILHDVFPGRDNYSTGPEILLGHGRVDLFTAHIVIDVQVNERKFLVVECKAPGLETQDKIWEQGVDQLKQYLGSIHGTQRKFGALAVGKCVRFYEWKNHALHDMSGGQVFYLDRQCQSVMQHLVYFRENHG</sequence>
<dbReference type="EMBL" id="JAGMUV010000003">
    <property type="protein sequence ID" value="KAH7166461.1"/>
    <property type="molecule type" value="Genomic_DNA"/>
</dbReference>
<keyword evidence="2" id="KW-1185">Reference proteome</keyword>
<name>A0A9P9JGL3_9HYPO</name>
<evidence type="ECO:0000313" key="2">
    <source>
        <dbReference type="Proteomes" id="UP000738349"/>
    </source>
</evidence>
<comment type="caution">
    <text evidence="1">The sequence shown here is derived from an EMBL/GenBank/DDBJ whole genome shotgun (WGS) entry which is preliminary data.</text>
</comment>
<accession>A0A9P9JGL3</accession>
<evidence type="ECO:0000313" key="1">
    <source>
        <dbReference type="EMBL" id="KAH7166461.1"/>
    </source>
</evidence>
<dbReference type="Proteomes" id="UP000738349">
    <property type="component" value="Unassembled WGS sequence"/>
</dbReference>
<proteinExistence type="predicted"/>
<organism evidence="1 2">
    <name type="scientific">Dactylonectria macrodidyma</name>
    <dbReference type="NCBI Taxonomy" id="307937"/>
    <lineage>
        <taxon>Eukaryota</taxon>
        <taxon>Fungi</taxon>
        <taxon>Dikarya</taxon>
        <taxon>Ascomycota</taxon>
        <taxon>Pezizomycotina</taxon>
        <taxon>Sordariomycetes</taxon>
        <taxon>Hypocreomycetidae</taxon>
        <taxon>Hypocreales</taxon>
        <taxon>Nectriaceae</taxon>
        <taxon>Dactylonectria</taxon>
    </lineage>
</organism>
<dbReference type="AlphaFoldDB" id="A0A9P9JGL3"/>
<protein>
    <submittedName>
        <fullName evidence="1">Uncharacterized protein</fullName>
    </submittedName>
</protein>
<dbReference type="OrthoDB" id="4499616at2759"/>